<gene>
    <name evidence="13" type="ORF">ACFQ5G_14395</name>
</gene>
<dbReference type="InterPro" id="IPR000209">
    <property type="entry name" value="Peptidase_S8/S53_dom"/>
</dbReference>
<dbReference type="InterPro" id="IPR034084">
    <property type="entry name" value="Thermitase-like_dom"/>
</dbReference>
<comment type="caution">
    <text evidence="13">The sequence shown here is derived from an EMBL/GenBank/DDBJ whole genome shotgun (WGS) entry which is preliminary data.</text>
</comment>
<dbReference type="CDD" id="cd07484">
    <property type="entry name" value="Peptidases_S8_Thermitase_like"/>
    <property type="match status" value="1"/>
</dbReference>
<dbReference type="InterPro" id="IPR015500">
    <property type="entry name" value="Peptidase_S8_subtilisin-rel"/>
</dbReference>
<evidence type="ECO:0000256" key="7">
    <source>
        <dbReference type="PROSITE-ProRule" id="PRU01240"/>
    </source>
</evidence>
<evidence type="ECO:0000256" key="5">
    <source>
        <dbReference type="ARBA" id="ARBA00022801"/>
    </source>
</evidence>
<keyword evidence="3" id="KW-0964">Secreted</keyword>
<feature type="domain" description="Peptidase S8/S53" evidence="11">
    <location>
        <begin position="139"/>
        <end position="388"/>
    </location>
</feature>
<evidence type="ECO:0000259" key="12">
    <source>
        <dbReference type="Pfam" id="PF00188"/>
    </source>
</evidence>
<evidence type="ECO:0000256" key="1">
    <source>
        <dbReference type="ARBA" id="ARBA00004613"/>
    </source>
</evidence>
<feature type="active site" description="Charge relay system" evidence="7">
    <location>
        <position position="340"/>
    </location>
</feature>
<evidence type="ECO:0000256" key="10">
    <source>
        <dbReference type="SAM" id="SignalP"/>
    </source>
</evidence>
<keyword evidence="10" id="KW-0732">Signal</keyword>
<keyword evidence="6 7" id="KW-0720">Serine protease</keyword>
<dbReference type="Gene3D" id="3.40.33.10">
    <property type="entry name" value="CAP"/>
    <property type="match status" value="1"/>
</dbReference>
<comment type="subcellular location">
    <subcellularLocation>
        <location evidence="1">Secreted</location>
    </subcellularLocation>
</comment>
<dbReference type="InterPro" id="IPR035940">
    <property type="entry name" value="CAP_sf"/>
</dbReference>
<dbReference type="PANTHER" id="PTHR43806:SF11">
    <property type="entry name" value="CEREVISIN-RELATED"/>
    <property type="match status" value="1"/>
</dbReference>
<feature type="domain" description="SCP" evidence="12">
    <location>
        <begin position="474"/>
        <end position="587"/>
    </location>
</feature>
<dbReference type="Pfam" id="PF00188">
    <property type="entry name" value="CAP"/>
    <property type="match status" value="1"/>
</dbReference>
<keyword evidence="5 7" id="KW-0378">Hydrolase</keyword>
<evidence type="ECO:0000256" key="4">
    <source>
        <dbReference type="ARBA" id="ARBA00022670"/>
    </source>
</evidence>
<dbReference type="PROSITE" id="PS00136">
    <property type="entry name" value="SUBTILASE_ASP"/>
    <property type="match status" value="1"/>
</dbReference>
<evidence type="ECO:0000256" key="9">
    <source>
        <dbReference type="SAM" id="MobiDB-lite"/>
    </source>
</evidence>
<dbReference type="InterPro" id="IPR023828">
    <property type="entry name" value="Peptidase_S8_Ser-AS"/>
</dbReference>
<dbReference type="EMBL" id="JBHTMK010000018">
    <property type="protein sequence ID" value="MFD1366540.1"/>
    <property type="molecule type" value="Genomic_DNA"/>
</dbReference>
<dbReference type="SUPFAM" id="SSF55797">
    <property type="entry name" value="PR-1-like"/>
    <property type="match status" value="1"/>
</dbReference>
<keyword evidence="14" id="KW-1185">Reference proteome</keyword>
<accession>A0ABW4A8I3</accession>
<sequence length="590" mass="59865">MKVQIRRYVIAAAAAGAFTAIGAVALPTGSAGWEPVTYGLTATPDQLLPATVSADRPARVVTTTVGRDGRPVVTVKEATDKPSAARLVQDAQHTDDAVSVEVDAPMYAYEAPTGTDPNRAQQWSLTKLKADDAWKKSTGTGVTVAVIDSGVDSRHPDLAANVLSGYDATTDTAGPTTDAHGHGTHVAGTIAAVTGNGVGVAGMAPNVKILPVKVLGANGSGNMSDAAEGIIWATDHGAQILNMSLGSTQKVTAVTNAINYARSKGVTVIAAMGNSRTSGSPTSYPAADTGVIGVAATDANDRIATYSTAGTYADVAAPGTNILSTYPTSRGGYKTMSGTSMASPHVAAVAALLKSVDPALTPDQIETTLEKTATDLGTPGFDKDFGNGLINPVAALAAIAPTTPVTKAPTTPVTKAPTTAPVTKAPTTAPTKAPTTAPTTKAPTTAPVTKAPTTAPTTSAPTGTAAYEAQVITLTNAQRTANGCTAARTDDRLTTAARAHSTDMVTNGFFSHTGSDGSTFVTRANRAGYTAPSGENIAYGYRTPQEVVTGWMNSPGHRANILNCQSIAIGVGLVTKADGTAYWTQVFGRA</sequence>
<evidence type="ECO:0000256" key="8">
    <source>
        <dbReference type="RuleBase" id="RU003355"/>
    </source>
</evidence>
<dbReference type="InterPro" id="IPR050131">
    <property type="entry name" value="Peptidase_S8_subtilisin-like"/>
</dbReference>
<dbReference type="InterPro" id="IPR023827">
    <property type="entry name" value="Peptidase_S8_Asp-AS"/>
</dbReference>
<protein>
    <submittedName>
        <fullName evidence="13">S8 family serine peptidase</fullName>
    </submittedName>
</protein>
<comment type="similarity">
    <text evidence="2 7 8">Belongs to the peptidase S8 family.</text>
</comment>
<dbReference type="PROSITE" id="PS00138">
    <property type="entry name" value="SUBTILASE_SER"/>
    <property type="match status" value="1"/>
</dbReference>
<dbReference type="InterPro" id="IPR014044">
    <property type="entry name" value="CAP_dom"/>
</dbReference>
<dbReference type="CDD" id="cd05379">
    <property type="entry name" value="CAP_bacterial"/>
    <property type="match status" value="1"/>
</dbReference>
<name>A0ABW4A8I3_9ACTN</name>
<feature type="active site" description="Charge relay system" evidence="7">
    <location>
        <position position="182"/>
    </location>
</feature>
<dbReference type="PROSITE" id="PS00137">
    <property type="entry name" value="SUBTILASE_HIS"/>
    <property type="match status" value="1"/>
</dbReference>
<proteinExistence type="inferred from homology"/>
<evidence type="ECO:0000256" key="3">
    <source>
        <dbReference type="ARBA" id="ARBA00022525"/>
    </source>
</evidence>
<evidence type="ECO:0000256" key="6">
    <source>
        <dbReference type="ARBA" id="ARBA00022825"/>
    </source>
</evidence>
<dbReference type="PANTHER" id="PTHR43806">
    <property type="entry name" value="PEPTIDASE S8"/>
    <property type="match status" value="1"/>
</dbReference>
<evidence type="ECO:0000313" key="14">
    <source>
        <dbReference type="Proteomes" id="UP001597183"/>
    </source>
</evidence>
<dbReference type="SUPFAM" id="SSF52743">
    <property type="entry name" value="Subtilisin-like"/>
    <property type="match status" value="1"/>
</dbReference>
<feature type="region of interest" description="Disordered" evidence="9">
    <location>
        <begin position="406"/>
        <end position="462"/>
    </location>
</feature>
<dbReference type="PRINTS" id="PR00723">
    <property type="entry name" value="SUBTILISIN"/>
</dbReference>
<dbReference type="Proteomes" id="UP001597183">
    <property type="component" value="Unassembled WGS sequence"/>
</dbReference>
<evidence type="ECO:0000256" key="2">
    <source>
        <dbReference type="ARBA" id="ARBA00011073"/>
    </source>
</evidence>
<dbReference type="Pfam" id="PF00082">
    <property type="entry name" value="Peptidase_S8"/>
    <property type="match status" value="1"/>
</dbReference>
<reference evidence="14" key="1">
    <citation type="journal article" date="2019" name="Int. J. Syst. Evol. Microbiol.">
        <title>The Global Catalogue of Microorganisms (GCM) 10K type strain sequencing project: providing services to taxonomists for standard genome sequencing and annotation.</title>
        <authorList>
            <consortium name="The Broad Institute Genomics Platform"/>
            <consortium name="The Broad Institute Genome Sequencing Center for Infectious Disease"/>
            <person name="Wu L."/>
            <person name="Ma J."/>
        </authorList>
    </citation>
    <scope>NUCLEOTIDE SEQUENCE [LARGE SCALE GENOMIC DNA]</scope>
    <source>
        <strain evidence="14">CCM 7526</strain>
    </source>
</reference>
<feature type="active site" description="Charge relay system" evidence="7">
    <location>
        <position position="148"/>
    </location>
</feature>
<evidence type="ECO:0000313" key="13">
    <source>
        <dbReference type="EMBL" id="MFD1366540.1"/>
    </source>
</evidence>
<keyword evidence="4 7" id="KW-0645">Protease</keyword>
<evidence type="ECO:0000259" key="11">
    <source>
        <dbReference type="Pfam" id="PF00082"/>
    </source>
</evidence>
<feature type="signal peptide" evidence="10">
    <location>
        <begin position="1"/>
        <end position="25"/>
    </location>
</feature>
<dbReference type="Gene3D" id="3.40.50.200">
    <property type="entry name" value="Peptidase S8/S53 domain"/>
    <property type="match status" value="1"/>
</dbReference>
<feature type="chain" id="PRO_5045575905" evidence="10">
    <location>
        <begin position="26"/>
        <end position="590"/>
    </location>
</feature>
<dbReference type="RefSeq" id="WP_317793297.1">
    <property type="nucleotide sequence ID" value="NZ_AP028461.1"/>
</dbReference>
<dbReference type="InterPro" id="IPR022398">
    <property type="entry name" value="Peptidase_S8_His-AS"/>
</dbReference>
<dbReference type="PROSITE" id="PS51892">
    <property type="entry name" value="SUBTILASE"/>
    <property type="match status" value="1"/>
</dbReference>
<dbReference type="InterPro" id="IPR036852">
    <property type="entry name" value="Peptidase_S8/S53_dom_sf"/>
</dbReference>
<organism evidence="13 14">
    <name type="scientific">Actinoplanes sichuanensis</name>
    <dbReference type="NCBI Taxonomy" id="512349"/>
    <lineage>
        <taxon>Bacteria</taxon>
        <taxon>Bacillati</taxon>
        <taxon>Actinomycetota</taxon>
        <taxon>Actinomycetes</taxon>
        <taxon>Micromonosporales</taxon>
        <taxon>Micromonosporaceae</taxon>
        <taxon>Actinoplanes</taxon>
    </lineage>
</organism>